<comment type="caution">
    <text evidence="1">The sequence shown here is derived from an EMBL/GenBank/DDBJ whole genome shotgun (WGS) entry which is preliminary data.</text>
</comment>
<sequence length="586" mass="67905">MSDYEYLTTEDTQQLLERLNDWRKGICPNGLLATERCFVLKKMPKIRKIINNLDDVTTEIVSESIWIDHLIKSSAITTMNDDSLIQSLSQLYVLFHSANTLKTQTTLHSIQLDKYAVFNVDDILRPTESLETAIQGIFHQSDTSIRWALLLSLWDKFGYFWPRKIILGYKNHLCQSFRNTSDFYHVLNSLKDQQLKAAKVHRVLSLDDCTIIARLDLTPLHDFFPEPYKSMINEMIQSKYIQISVSQSIKLYNIATNSYLCWDYTPSKHNDPYLIRAIPADHLKDVDQKHYLWKLSYTPTSVTSIPLRGSTKVYIQPAHQLPQQVTLSCKPTEYDAMTPQQLHFSRIKALRLLPMDHDTYQYEKLTWLLDYPNNHLKYITDYQLNIKLNINEHIKRIKPLLEGDTIQLQQIGLLTAFYPIEKPVDLSSDKVPKLSTKKSRNNVLCIDEDIIRERYANNTIWKIQLATVSSSTANMQLSNLKMIKREHLIPDNIGSRTSFYTDSQSIRTPTRGGLLRRTQSFSSFDSVSSSLRTSSHYTDKAPYFESLVTSKLTTKLVSQFVRKVTLEPIAQLVKPHRAKDKRISPF</sequence>
<organism evidence="1 2">
    <name type="scientific">Rhizopus azygosporus</name>
    <name type="common">Rhizopus microsporus var. azygosporus</name>
    <dbReference type="NCBI Taxonomy" id="86630"/>
    <lineage>
        <taxon>Eukaryota</taxon>
        <taxon>Fungi</taxon>
        <taxon>Fungi incertae sedis</taxon>
        <taxon>Mucoromycota</taxon>
        <taxon>Mucoromycotina</taxon>
        <taxon>Mucoromycetes</taxon>
        <taxon>Mucorales</taxon>
        <taxon>Mucorineae</taxon>
        <taxon>Rhizopodaceae</taxon>
        <taxon>Rhizopus</taxon>
    </lineage>
</organism>
<accession>A0A367JG24</accession>
<reference evidence="1 2" key="1">
    <citation type="journal article" date="2018" name="G3 (Bethesda)">
        <title>Phylogenetic and Phylogenomic Definition of Rhizopus Species.</title>
        <authorList>
            <person name="Gryganskyi A.P."/>
            <person name="Golan J."/>
            <person name="Dolatabadi S."/>
            <person name="Mondo S."/>
            <person name="Robb S."/>
            <person name="Idnurm A."/>
            <person name="Muszewska A."/>
            <person name="Steczkiewicz K."/>
            <person name="Masonjones S."/>
            <person name="Liao H.L."/>
            <person name="Gajdeczka M.T."/>
            <person name="Anike F."/>
            <person name="Vuek A."/>
            <person name="Anishchenko I.M."/>
            <person name="Voigt K."/>
            <person name="de Hoog G.S."/>
            <person name="Smith M.E."/>
            <person name="Heitman J."/>
            <person name="Vilgalys R."/>
            <person name="Stajich J.E."/>
        </authorList>
    </citation>
    <scope>NUCLEOTIDE SEQUENCE [LARGE SCALE GENOMIC DNA]</scope>
    <source>
        <strain evidence="1 2">CBS 357.93</strain>
    </source>
</reference>
<dbReference type="OrthoDB" id="7464992at2759"/>
<keyword evidence="2" id="KW-1185">Reference proteome</keyword>
<protein>
    <submittedName>
        <fullName evidence="1">Uncharacterized protein</fullName>
    </submittedName>
</protein>
<evidence type="ECO:0000313" key="1">
    <source>
        <dbReference type="EMBL" id="RCH88908.1"/>
    </source>
</evidence>
<dbReference type="AlphaFoldDB" id="A0A367JG24"/>
<gene>
    <name evidence="1" type="ORF">CU097_007572</name>
</gene>
<dbReference type="EMBL" id="PJQL01001384">
    <property type="protein sequence ID" value="RCH88908.1"/>
    <property type="molecule type" value="Genomic_DNA"/>
</dbReference>
<name>A0A367JG24_RHIAZ</name>
<dbReference type="Proteomes" id="UP000252139">
    <property type="component" value="Unassembled WGS sequence"/>
</dbReference>
<proteinExistence type="predicted"/>
<evidence type="ECO:0000313" key="2">
    <source>
        <dbReference type="Proteomes" id="UP000252139"/>
    </source>
</evidence>